<dbReference type="RefSeq" id="WP_169863576.1">
    <property type="nucleotide sequence ID" value="NZ_CP053024.1"/>
</dbReference>
<dbReference type="EMBL" id="CP053024">
    <property type="protein sequence ID" value="QJR06231.1"/>
    <property type="molecule type" value="Genomic_DNA"/>
</dbReference>
<name>A0A6M4GGI0_SPHYA</name>
<feature type="chain" id="PRO_5026905288" evidence="1">
    <location>
        <begin position="23"/>
        <end position="102"/>
    </location>
</feature>
<keyword evidence="2" id="KW-0614">Plasmid</keyword>
<dbReference type="Proteomes" id="UP000502611">
    <property type="component" value="Plasmid p-C-Sy"/>
</dbReference>
<accession>A0A6M4GGI0</accession>
<feature type="signal peptide" evidence="1">
    <location>
        <begin position="1"/>
        <end position="22"/>
    </location>
</feature>
<evidence type="ECO:0000313" key="3">
    <source>
        <dbReference type="Proteomes" id="UP000502611"/>
    </source>
</evidence>
<reference evidence="2 3" key="1">
    <citation type="submission" date="2020-04" db="EMBL/GenBank/DDBJ databases">
        <title>The Whole Genome Analysis of High salt-tolerant Sphingobium yanoikuyae YC-XJ2 with Aryl organophosphorus flame retardants (aryl-OPFRs)-degrading capacity and characteristics of Related phosphotriesterase.</title>
        <authorList>
            <person name="Li X."/>
        </authorList>
    </citation>
    <scope>NUCLEOTIDE SEQUENCE [LARGE SCALE GENOMIC DNA]</scope>
    <source>
        <strain evidence="2 3">YC-XJ2</strain>
        <plasmid evidence="3">p-c-sy</plasmid>
    </source>
</reference>
<geneLocation type="plasmid" evidence="3">
    <name>p-c-sy</name>
</geneLocation>
<gene>
    <name evidence="2" type="ORF">HH800_28840</name>
</gene>
<dbReference type="AlphaFoldDB" id="A0A6M4GGI0"/>
<proteinExistence type="predicted"/>
<sequence length="102" mass="11240">MRFFLLSSAFATSLLLASSALAQESLPAGQLAESAAGQVGQRQTASNSQVHIEPLGRLNNRIANRVQNRIRNRIDRYYAPRANTTSPFEVAAEQNTRLQSPR</sequence>
<protein>
    <submittedName>
        <fullName evidence="2">Uncharacterized protein</fullName>
    </submittedName>
</protein>
<organism evidence="2 3">
    <name type="scientific">Sphingobium yanoikuyae</name>
    <name type="common">Sphingomonas yanoikuyae</name>
    <dbReference type="NCBI Taxonomy" id="13690"/>
    <lineage>
        <taxon>Bacteria</taxon>
        <taxon>Pseudomonadati</taxon>
        <taxon>Pseudomonadota</taxon>
        <taxon>Alphaproteobacteria</taxon>
        <taxon>Sphingomonadales</taxon>
        <taxon>Sphingomonadaceae</taxon>
        <taxon>Sphingobium</taxon>
    </lineage>
</organism>
<keyword evidence="1" id="KW-0732">Signal</keyword>
<evidence type="ECO:0000256" key="1">
    <source>
        <dbReference type="SAM" id="SignalP"/>
    </source>
</evidence>
<evidence type="ECO:0000313" key="2">
    <source>
        <dbReference type="EMBL" id="QJR06231.1"/>
    </source>
</evidence>